<sequence length="368" mass="40801">MQILITGAEGFIGRNLSLRLRENGHGVLRATRQTTPPELAQLASQADAVVHLAGANRPDTEAEFTDINDKYTEKLCAVLRSQGPIPVIAASTIQVERDTPYGRTKRAGEAHLLTLARDTGAPINICRLVNVFGKWCRPNYNSVVATFCHNIARDLPIQIDIPTAEVRLVHVDDVIDGWLAWLAKPGSGEQVTAIAPEYRITLRDLADRLRGYRAIRQTHTVGDTGSGLGRALYATYVSYLPVADFAYKVTRHGDARGVFAEMLRTEHSGQFSFFTARPGVTRGGHYHHAKTEKFLVLKGQARFRFLNMDTGESHIIDTTGEQSLIVETVPGWSHDITNTGEGELICMLWANELFDRDRPDTFARPLTN</sequence>
<evidence type="ECO:0000313" key="4">
    <source>
        <dbReference type="Proteomes" id="UP001265259"/>
    </source>
</evidence>
<evidence type="ECO:0000313" key="3">
    <source>
        <dbReference type="EMBL" id="MDT0684528.1"/>
    </source>
</evidence>
<protein>
    <submittedName>
        <fullName evidence="3">NAD-dependent epimerase/dehydratase family protein</fullName>
    </submittedName>
</protein>
<evidence type="ECO:0000259" key="1">
    <source>
        <dbReference type="Pfam" id="PF01370"/>
    </source>
</evidence>
<dbReference type="Proteomes" id="UP001265259">
    <property type="component" value="Unassembled WGS sequence"/>
</dbReference>
<dbReference type="SUPFAM" id="SSF51735">
    <property type="entry name" value="NAD(P)-binding Rossmann-fold domains"/>
    <property type="match status" value="1"/>
</dbReference>
<dbReference type="PANTHER" id="PTHR43245">
    <property type="entry name" value="BIFUNCTIONAL POLYMYXIN RESISTANCE PROTEIN ARNA"/>
    <property type="match status" value="1"/>
</dbReference>
<reference evidence="3 4" key="1">
    <citation type="submission" date="2023-09" db="EMBL/GenBank/DDBJ databases">
        <authorList>
            <person name="Rey-Velasco X."/>
        </authorList>
    </citation>
    <scope>NUCLEOTIDE SEQUENCE [LARGE SCALE GENOMIC DNA]</scope>
    <source>
        <strain evidence="3 4">F158</strain>
    </source>
</reference>
<dbReference type="Gene3D" id="3.40.50.720">
    <property type="entry name" value="NAD(P)-binding Rossmann-like Domain"/>
    <property type="match status" value="1"/>
</dbReference>
<dbReference type="InterPro" id="IPR050177">
    <property type="entry name" value="Lipid_A_modif_metabolic_enz"/>
</dbReference>
<dbReference type="CDD" id="cd07007">
    <property type="entry name" value="cupin_CapF-like_C"/>
    <property type="match status" value="1"/>
</dbReference>
<name>A0ABU3DLF8_9RHOB</name>
<comment type="caution">
    <text evidence="3">The sequence shown here is derived from an EMBL/GenBank/DDBJ whole genome shotgun (WGS) entry which is preliminary data.</text>
</comment>
<dbReference type="Pfam" id="PF01370">
    <property type="entry name" value="Epimerase"/>
    <property type="match status" value="1"/>
</dbReference>
<evidence type="ECO:0000259" key="2">
    <source>
        <dbReference type="Pfam" id="PF14667"/>
    </source>
</evidence>
<proteinExistence type="predicted"/>
<dbReference type="InterPro" id="IPR011051">
    <property type="entry name" value="RmlC_Cupin_sf"/>
</dbReference>
<dbReference type="RefSeq" id="WP_311694129.1">
    <property type="nucleotide sequence ID" value="NZ_JAVRHL010000006.1"/>
</dbReference>
<dbReference type="PANTHER" id="PTHR43245:SF55">
    <property type="entry name" value="NAD(P)-BINDING DOMAIN-CONTAINING PROTEIN"/>
    <property type="match status" value="1"/>
</dbReference>
<dbReference type="EMBL" id="JAVRHL010000006">
    <property type="protein sequence ID" value="MDT0684528.1"/>
    <property type="molecule type" value="Genomic_DNA"/>
</dbReference>
<dbReference type="SUPFAM" id="SSF51182">
    <property type="entry name" value="RmlC-like cupins"/>
    <property type="match status" value="1"/>
</dbReference>
<dbReference type="InterPro" id="IPR036291">
    <property type="entry name" value="NAD(P)-bd_dom_sf"/>
</dbReference>
<dbReference type="InterPro" id="IPR029303">
    <property type="entry name" value="CapF_C"/>
</dbReference>
<dbReference type="Gene3D" id="2.60.120.10">
    <property type="entry name" value="Jelly Rolls"/>
    <property type="match status" value="1"/>
</dbReference>
<feature type="domain" description="Capsular polysaccharide assembling protein CapF C-terminal" evidence="2">
    <location>
        <begin position="252"/>
        <end position="362"/>
    </location>
</feature>
<keyword evidence="4" id="KW-1185">Reference proteome</keyword>
<gene>
    <name evidence="3" type="ORF">RM543_17790</name>
</gene>
<accession>A0ABU3DLF8</accession>
<feature type="domain" description="NAD-dependent epimerase/dehydratase" evidence="1">
    <location>
        <begin position="3"/>
        <end position="190"/>
    </location>
</feature>
<organism evidence="3 4">
    <name type="scientific">Tropicimonas omnivorans</name>
    <dbReference type="NCBI Taxonomy" id="3075590"/>
    <lineage>
        <taxon>Bacteria</taxon>
        <taxon>Pseudomonadati</taxon>
        <taxon>Pseudomonadota</taxon>
        <taxon>Alphaproteobacteria</taxon>
        <taxon>Rhodobacterales</taxon>
        <taxon>Roseobacteraceae</taxon>
        <taxon>Tropicimonas</taxon>
    </lineage>
</organism>
<dbReference type="InterPro" id="IPR014710">
    <property type="entry name" value="RmlC-like_jellyroll"/>
</dbReference>
<dbReference type="InterPro" id="IPR001509">
    <property type="entry name" value="Epimerase_deHydtase"/>
</dbReference>
<dbReference type="Pfam" id="PF14667">
    <property type="entry name" value="Polysacc_synt_C"/>
    <property type="match status" value="1"/>
</dbReference>